<evidence type="ECO:0000313" key="11">
    <source>
        <dbReference type="Proteomes" id="UP000252770"/>
    </source>
</evidence>
<comment type="similarity">
    <text evidence="7">Belongs to the binding-protein-dependent transport system permease family.</text>
</comment>
<evidence type="ECO:0000256" key="4">
    <source>
        <dbReference type="ARBA" id="ARBA00022692"/>
    </source>
</evidence>
<keyword evidence="3" id="KW-1003">Cell membrane</keyword>
<feature type="transmembrane region" description="Helical" evidence="7">
    <location>
        <begin position="31"/>
        <end position="53"/>
    </location>
</feature>
<feature type="region of interest" description="Disordered" evidence="8">
    <location>
        <begin position="1"/>
        <end position="26"/>
    </location>
</feature>
<evidence type="ECO:0000256" key="6">
    <source>
        <dbReference type="ARBA" id="ARBA00023136"/>
    </source>
</evidence>
<dbReference type="PANTHER" id="PTHR30193:SF37">
    <property type="entry name" value="INNER MEMBRANE ABC TRANSPORTER PERMEASE PROTEIN YCJO"/>
    <property type="match status" value="1"/>
</dbReference>
<dbReference type="GO" id="GO:0055085">
    <property type="term" value="P:transmembrane transport"/>
    <property type="evidence" value="ECO:0007669"/>
    <property type="project" value="InterPro"/>
</dbReference>
<comment type="subcellular location">
    <subcellularLocation>
        <location evidence="1 7">Cell membrane</location>
        <topology evidence="1 7">Multi-pass membrane protein</topology>
    </subcellularLocation>
</comment>
<feature type="transmembrane region" description="Helical" evidence="7">
    <location>
        <begin position="281"/>
        <end position="306"/>
    </location>
</feature>
<organism evidence="10 11">
    <name type="scientific">Desertihabitans brevis</name>
    <dbReference type="NCBI Taxonomy" id="2268447"/>
    <lineage>
        <taxon>Bacteria</taxon>
        <taxon>Bacillati</taxon>
        <taxon>Actinomycetota</taxon>
        <taxon>Actinomycetes</taxon>
        <taxon>Propionibacteriales</taxon>
        <taxon>Propionibacteriaceae</taxon>
        <taxon>Desertihabitans</taxon>
    </lineage>
</organism>
<feature type="transmembrane region" description="Helical" evidence="7">
    <location>
        <begin position="128"/>
        <end position="148"/>
    </location>
</feature>
<protein>
    <submittedName>
        <fullName evidence="10">Sugar ABC transporter permease</fullName>
    </submittedName>
</protein>
<dbReference type="Pfam" id="PF00528">
    <property type="entry name" value="BPD_transp_1"/>
    <property type="match status" value="1"/>
</dbReference>
<dbReference type="Proteomes" id="UP000252770">
    <property type="component" value="Unassembled WGS sequence"/>
</dbReference>
<accession>A0A367YUU2</accession>
<dbReference type="SUPFAM" id="SSF161098">
    <property type="entry name" value="MetI-like"/>
    <property type="match status" value="1"/>
</dbReference>
<dbReference type="SUPFAM" id="SSF160964">
    <property type="entry name" value="MalF N-terminal region-like"/>
    <property type="match status" value="1"/>
</dbReference>
<evidence type="ECO:0000256" key="1">
    <source>
        <dbReference type="ARBA" id="ARBA00004651"/>
    </source>
</evidence>
<keyword evidence="11" id="KW-1185">Reference proteome</keyword>
<sequence>MTSSTLTTGARVPAARAPGGGRRRSPGRGGLVAWTFALPALAVYAVFLIYPALSSLWFSFTDWDGLSPTYEVVGLDNYLAMASDPVVARAVANNLTWTVVTIVFPVVIGLALAILLNGPVRAKPVLRLIFYTPAVLPLVAVASIWGWLYNPEYGAINAALDAVGLDFLAQPWLGQDSTALGATMVPAIWLRVGFPMLLYLAALQGINADMYEAATVDGATRWQQFWHITMPSLRPAHYIVLALSLIDSFKVFDLVYAMTYGGPGTATQVMGTWMYFNVFQYYQAGYGTAIAVVITVVAVAVGIPYVRSQTKEHVA</sequence>
<evidence type="ECO:0000256" key="5">
    <source>
        <dbReference type="ARBA" id="ARBA00022989"/>
    </source>
</evidence>
<feature type="transmembrane region" description="Helical" evidence="7">
    <location>
        <begin position="238"/>
        <end position="261"/>
    </location>
</feature>
<dbReference type="PANTHER" id="PTHR30193">
    <property type="entry name" value="ABC TRANSPORTER PERMEASE PROTEIN"/>
    <property type="match status" value="1"/>
</dbReference>
<dbReference type="EMBL" id="QOUI01000005">
    <property type="protein sequence ID" value="RCK69656.1"/>
    <property type="molecule type" value="Genomic_DNA"/>
</dbReference>
<dbReference type="InterPro" id="IPR051393">
    <property type="entry name" value="ABC_transporter_permease"/>
</dbReference>
<name>A0A367YUU2_9ACTN</name>
<evidence type="ECO:0000256" key="2">
    <source>
        <dbReference type="ARBA" id="ARBA00022448"/>
    </source>
</evidence>
<dbReference type="GO" id="GO:0005886">
    <property type="term" value="C:plasma membrane"/>
    <property type="evidence" value="ECO:0007669"/>
    <property type="project" value="UniProtKB-SubCell"/>
</dbReference>
<dbReference type="CDD" id="cd06261">
    <property type="entry name" value="TM_PBP2"/>
    <property type="match status" value="1"/>
</dbReference>
<dbReference type="InterPro" id="IPR035906">
    <property type="entry name" value="MetI-like_sf"/>
</dbReference>
<comment type="caution">
    <text evidence="10">The sequence shown here is derived from an EMBL/GenBank/DDBJ whole genome shotgun (WGS) entry which is preliminary data.</text>
</comment>
<keyword evidence="2 7" id="KW-0813">Transport</keyword>
<keyword evidence="5 7" id="KW-1133">Transmembrane helix</keyword>
<keyword evidence="4 7" id="KW-0812">Transmembrane</keyword>
<dbReference type="Gene3D" id="1.10.3720.10">
    <property type="entry name" value="MetI-like"/>
    <property type="match status" value="1"/>
</dbReference>
<gene>
    <name evidence="10" type="ORF">DT076_09355</name>
</gene>
<evidence type="ECO:0000256" key="7">
    <source>
        <dbReference type="RuleBase" id="RU363032"/>
    </source>
</evidence>
<proteinExistence type="inferred from homology"/>
<evidence type="ECO:0000313" key="10">
    <source>
        <dbReference type="EMBL" id="RCK69656.1"/>
    </source>
</evidence>
<reference evidence="10 11" key="1">
    <citation type="submission" date="2018-07" db="EMBL/GenBank/DDBJ databases">
        <title>Desertimonas flava gen. nov. sp. nov.</title>
        <authorList>
            <person name="Liu S."/>
        </authorList>
    </citation>
    <scope>NUCLEOTIDE SEQUENCE [LARGE SCALE GENOMIC DNA]</scope>
    <source>
        <strain evidence="10 11">16Sb5-5</strain>
    </source>
</reference>
<feature type="transmembrane region" description="Helical" evidence="7">
    <location>
        <begin position="95"/>
        <end position="116"/>
    </location>
</feature>
<evidence type="ECO:0000256" key="3">
    <source>
        <dbReference type="ARBA" id="ARBA00022475"/>
    </source>
</evidence>
<feature type="domain" description="ABC transmembrane type-1" evidence="9">
    <location>
        <begin position="91"/>
        <end position="307"/>
    </location>
</feature>
<evidence type="ECO:0000256" key="8">
    <source>
        <dbReference type="SAM" id="MobiDB-lite"/>
    </source>
</evidence>
<dbReference type="AlphaFoldDB" id="A0A367YUU2"/>
<dbReference type="PROSITE" id="PS50928">
    <property type="entry name" value="ABC_TM1"/>
    <property type="match status" value="1"/>
</dbReference>
<keyword evidence="6 7" id="KW-0472">Membrane</keyword>
<dbReference type="RefSeq" id="WP_114126417.1">
    <property type="nucleotide sequence ID" value="NZ_QOUI01000005.1"/>
</dbReference>
<feature type="transmembrane region" description="Helical" evidence="7">
    <location>
        <begin position="179"/>
        <end position="201"/>
    </location>
</feature>
<dbReference type="InterPro" id="IPR000515">
    <property type="entry name" value="MetI-like"/>
</dbReference>
<evidence type="ECO:0000259" key="9">
    <source>
        <dbReference type="PROSITE" id="PS50928"/>
    </source>
</evidence>